<reference evidence="2 3" key="1">
    <citation type="submission" date="2017-09" db="EMBL/GenBank/DDBJ databases">
        <title>A multilocus sequence analysis scheme for characterization of bacteria in the genus Thioclava.</title>
        <authorList>
            <person name="Liu Y."/>
            <person name="Shao Z."/>
        </authorList>
    </citation>
    <scope>NUCLEOTIDE SEQUENCE [LARGE SCALE GENOMIC DNA]</scope>
    <source>
        <strain evidence="2 3">CAU 1312</strain>
    </source>
</reference>
<sequence>MMRFEYKVVAAPQRAEKVKGLKTGADRFAHTLAAFLNDLGREGWEYLGTEVLPAEERTGLVGHKTVEHRVMLFRRPLAEGADAPASEPETEPKRALRPEAPEGTAPSLRAKRD</sequence>
<proteinExistence type="predicted"/>
<evidence type="ECO:0000313" key="2">
    <source>
        <dbReference type="EMBL" id="PCD77733.1"/>
    </source>
</evidence>
<dbReference type="AlphaFoldDB" id="A0A2A4CP11"/>
<evidence type="ECO:0000256" key="1">
    <source>
        <dbReference type="SAM" id="MobiDB-lite"/>
    </source>
</evidence>
<accession>A0A2A4CP11</accession>
<comment type="caution">
    <text evidence="2">The sequence shown here is derived from an EMBL/GenBank/DDBJ whole genome shotgun (WGS) entry which is preliminary data.</text>
</comment>
<dbReference type="OrthoDB" id="7658888at2"/>
<feature type="region of interest" description="Disordered" evidence="1">
    <location>
        <begin position="77"/>
        <end position="113"/>
    </location>
</feature>
<keyword evidence="3" id="KW-1185">Reference proteome</keyword>
<dbReference type="Proteomes" id="UP000243507">
    <property type="component" value="Unassembled WGS sequence"/>
</dbReference>
<organism evidence="2 3">
    <name type="scientific">Pseudothioclava arenosa</name>
    <dbReference type="NCBI Taxonomy" id="1795308"/>
    <lineage>
        <taxon>Bacteria</taxon>
        <taxon>Pseudomonadati</taxon>
        <taxon>Pseudomonadota</taxon>
        <taxon>Alphaproteobacteria</taxon>
        <taxon>Rhodobacterales</taxon>
        <taxon>Paracoccaceae</taxon>
        <taxon>Pseudothioclava</taxon>
    </lineage>
</organism>
<gene>
    <name evidence="2" type="ORF">CLN94_03545</name>
</gene>
<evidence type="ECO:0000313" key="3">
    <source>
        <dbReference type="Proteomes" id="UP000243507"/>
    </source>
</evidence>
<feature type="compositionally biased region" description="Basic and acidic residues" evidence="1">
    <location>
        <begin position="90"/>
        <end position="100"/>
    </location>
</feature>
<protein>
    <submittedName>
        <fullName evidence="2">DUF4177 domain-containing protein</fullName>
    </submittedName>
</protein>
<name>A0A2A4CP11_9RHOB</name>
<dbReference type="EMBL" id="NTJD01000002">
    <property type="protein sequence ID" value="PCD77733.1"/>
    <property type="molecule type" value="Genomic_DNA"/>
</dbReference>